<gene>
    <name evidence="2" type="ORF">DFR69_107302</name>
</gene>
<evidence type="ECO:0000256" key="1">
    <source>
        <dbReference type="SAM" id="MobiDB-lite"/>
    </source>
</evidence>
<keyword evidence="3" id="KW-1185">Reference proteome</keyword>
<proteinExistence type="predicted"/>
<comment type="caution">
    <text evidence="2">The sequence shown here is derived from an EMBL/GenBank/DDBJ whole genome shotgun (WGS) entry which is preliminary data.</text>
</comment>
<dbReference type="Proteomes" id="UP000246410">
    <property type="component" value="Unassembled WGS sequence"/>
</dbReference>
<sequence>MNDVGVISSYPLEICFALSVSALGPGAVRDGDGDNPGRGQTRVRRSDSLGL</sequence>
<evidence type="ECO:0000313" key="3">
    <source>
        <dbReference type="Proteomes" id="UP000246410"/>
    </source>
</evidence>
<reference evidence="2 3" key="1">
    <citation type="submission" date="2018-05" db="EMBL/GenBank/DDBJ databases">
        <title>Genomic Encyclopedia of Type Strains, Phase IV (KMG-IV): sequencing the most valuable type-strain genomes for metagenomic binning, comparative biology and taxonomic classification.</title>
        <authorList>
            <person name="Goeker M."/>
        </authorList>
    </citation>
    <scope>NUCLEOTIDE SEQUENCE [LARGE SCALE GENOMIC DNA]</scope>
    <source>
        <strain evidence="2 3">DSM 44717</strain>
    </source>
</reference>
<protein>
    <submittedName>
        <fullName evidence="2">Uncharacterized protein</fullName>
    </submittedName>
</protein>
<feature type="region of interest" description="Disordered" evidence="1">
    <location>
        <begin position="27"/>
        <end position="51"/>
    </location>
</feature>
<name>A0A317NET7_9NOCA</name>
<evidence type="ECO:0000313" key="2">
    <source>
        <dbReference type="EMBL" id="PWV73675.1"/>
    </source>
</evidence>
<dbReference type="EMBL" id="QGTL01000007">
    <property type="protein sequence ID" value="PWV73675.1"/>
    <property type="molecule type" value="Genomic_DNA"/>
</dbReference>
<accession>A0A317NET7</accession>
<dbReference type="AlphaFoldDB" id="A0A317NET7"/>
<organism evidence="2 3">
    <name type="scientific">Nocardia neocaledoniensis</name>
    <dbReference type="NCBI Taxonomy" id="236511"/>
    <lineage>
        <taxon>Bacteria</taxon>
        <taxon>Bacillati</taxon>
        <taxon>Actinomycetota</taxon>
        <taxon>Actinomycetes</taxon>
        <taxon>Mycobacteriales</taxon>
        <taxon>Nocardiaceae</taxon>
        <taxon>Nocardia</taxon>
    </lineage>
</organism>